<evidence type="ECO:0000313" key="5">
    <source>
        <dbReference type="EMBL" id="MFD2730544.1"/>
    </source>
</evidence>
<dbReference type="SUPFAM" id="SSF52833">
    <property type="entry name" value="Thioredoxin-like"/>
    <property type="match status" value="1"/>
</dbReference>
<dbReference type="Gene3D" id="3.40.30.10">
    <property type="entry name" value="Glutaredoxin"/>
    <property type="match status" value="1"/>
</dbReference>
<keyword evidence="3" id="KW-0472">Membrane</keyword>
<dbReference type="Pfam" id="PF02630">
    <property type="entry name" value="SCO1-SenC"/>
    <property type="match status" value="1"/>
</dbReference>
<dbReference type="Proteomes" id="UP001597546">
    <property type="component" value="Unassembled WGS sequence"/>
</dbReference>
<feature type="domain" description="Thioredoxin" evidence="4">
    <location>
        <begin position="53"/>
        <end position="227"/>
    </location>
</feature>
<evidence type="ECO:0000256" key="1">
    <source>
        <dbReference type="ARBA" id="ARBA00010996"/>
    </source>
</evidence>
<keyword evidence="3" id="KW-0812">Transmembrane</keyword>
<keyword evidence="3" id="KW-1133">Transmembrane helix</keyword>
<protein>
    <submittedName>
        <fullName evidence="5">SCO family protein</fullName>
    </submittedName>
</protein>
<dbReference type="InterPro" id="IPR013766">
    <property type="entry name" value="Thioredoxin_domain"/>
</dbReference>
<dbReference type="PROSITE" id="PS51352">
    <property type="entry name" value="THIOREDOXIN_2"/>
    <property type="match status" value="1"/>
</dbReference>
<dbReference type="RefSeq" id="WP_379040686.1">
    <property type="nucleotide sequence ID" value="NZ_JBHSKW010000005.1"/>
</dbReference>
<feature type="transmembrane region" description="Helical" evidence="3">
    <location>
        <begin position="12"/>
        <end position="28"/>
    </location>
</feature>
<keyword evidence="6" id="KW-1185">Reference proteome</keyword>
<comment type="similarity">
    <text evidence="1">Belongs to the SCO1/2 family.</text>
</comment>
<organism evidence="5 6">
    <name type="scientific">Pedobacter alpinus</name>
    <dbReference type="NCBI Taxonomy" id="1590643"/>
    <lineage>
        <taxon>Bacteria</taxon>
        <taxon>Pseudomonadati</taxon>
        <taxon>Bacteroidota</taxon>
        <taxon>Sphingobacteriia</taxon>
        <taxon>Sphingobacteriales</taxon>
        <taxon>Sphingobacteriaceae</taxon>
        <taxon>Pedobacter</taxon>
    </lineage>
</organism>
<name>A0ABW5TNZ9_9SPHI</name>
<evidence type="ECO:0000256" key="3">
    <source>
        <dbReference type="SAM" id="Phobius"/>
    </source>
</evidence>
<accession>A0ABW5TNZ9</accession>
<sequence>MSRNKFPLKKILILVTILAVPGFLYYLLQAKGKNRYKPLPILGPKIVAGTFHTKRGEKIPDTIYHAINYPVLFDSNGDSVLLAKNTQQLIIVNFFYSRNKEVLPLVNEQLSALQEEYKDNKRIKFVSISIDPDFDKPNLLKSFETEIGAKFNKWNLLTADTSVTYRLARNQFFVNAVQIDKNNFIFSDKLILLDADNRIRGYYTGTSRDEGKRLSDEIKVLITEELRKIKVEG</sequence>
<evidence type="ECO:0000259" key="4">
    <source>
        <dbReference type="PROSITE" id="PS51352"/>
    </source>
</evidence>
<reference evidence="6" key="1">
    <citation type="journal article" date="2019" name="Int. J. Syst. Evol. Microbiol.">
        <title>The Global Catalogue of Microorganisms (GCM) 10K type strain sequencing project: providing services to taxonomists for standard genome sequencing and annotation.</title>
        <authorList>
            <consortium name="The Broad Institute Genomics Platform"/>
            <consortium name="The Broad Institute Genome Sequencing Center for Infectious Disease"/>
            <person name="Wu L."/>
            <person name="Ma J."/>
        </authorList>
    </citation>
    <scope>NUCLEOTIDE SEQUENCE [LARGE SCALE GENOMIC DNA]</scope>
    <source>
        <strain evidence="6">KCTC 42456</strain>
    </source>
</reference>
<keyword evidence="2" id="KW-0186">Copper</keyword>
<proteinExistence type="inferred from homology"/>
<dbReference type="EMBL" id="JBHULV010000008">
    <property type="protein sequence ID" value="MFD2730544.1"/>
    <property type="molecule type" value="Genomic_DNA"/>
</dbReference>
<evidence type="ECO:0000256" key="2">
    <source>
        <dbReference type="ARBA" id="ARBA00023008"/>
    </source>
</evidence>
<dbReference type="InterPro" id="IPR036249">
    <property type="entry name" value="Thioredoxin-like_sf"/>
</dbReference>
<comment type="caution">
    <text evidence="5">The sequence shown here is derived from an EMBL/GenBank/DDBJ whole genome shotgun (WGS) entry which is preliminary data.</text>
</comment>
<dbReference type="InterPro" id="IPR003782">
    <property type="entry name" value="SCO1/SenC"/>
</dbReference>
<evidence type="ECO:0000313" key="6">
    <source>
        <dbReference type="Proteomes" id="UP001597546"/>
    </source>
</evidence>
<gene>
    <name evidence="5" type="ORF">ACFSSE_02410</name>
</gene>